<dbReference type="EMBL" id="FOFB01000007">
    <property type="protein sequence ID" value="SEQ23866.1"/>
    <property type="molecule type" value="Genomic_DNA"/>
</dbReference>
<sequence length="393" mass="43689">MALPMLSSLKYAVMPDWGNILTPSKFIGGLLLVLQLLPSGSSCQTVVGVHEIKANHPAFEQEHATTFQLVEAEVNEKRIFRLDVQSVICADHQCKVVPVSLFWDALGKYVKYELVPGDYLEKGEGVPFTEDDYQTLQTILLDENSPYGDLTYHEVTHDQVIGEGQVDGISGATTILLANGQTVIGATWSCFTLWHWANGDVVGEVRRITGARATVSALRQLLDSGNQAKQHYALSELNRREQYDPELVESVLRLSAHAQGELLSLSLSFLEGLDPGQYLMAMVQLYDTERSGLRQEVLKSLLRAKSKPGEGTVVRLIGLLPENPAFQEVDYLLRLIEQAKVASEAVSRELVPLLKANDFLLSRRVYYFLSREENSAGIRVALDGFYALHKDNI</sequence>
<name>A0A1H9EDM8_9BACT</name>
<keyword evidence="2" id="KW-1185">Reference proteome</keyword>
<evidence type="ECO:0000313" key="2">
    <source>
        <dbReference type="Proteomes" id="UP000199021"/>
    </source>
</evidence>
<dbReference type="AlphaFoldDB" id="A0A1H9EDM8"/>
<accession>A0A1H9EDM8</accession>
<gene>
    <name evidence="1" type="ORF">SAMN05444359_10743</name>
</gene>
<reference evidence="2" key="1">
    <citation type="submission" date="2016-10" db="EMBL/GenBank/DDBJ databases">
        <authorList>
            <person name="Varghese N."/>
            <person name="Submissions S."/>
        </authorList>
    </citation>
    <scope>NUCLEOTIDE SEQUENCE [LARGE SCALE GENOMIC DNA]</scope>
    <source>
        <strain evidence="2">DSM 24740</strain>
    </source>
</reference>
<evidence type="ECO:0000313" key="1">
    <source>
        <dbReference type="EMBL" id="SEQ23866.1"/>
    </source>
</evidence>
<dbReference type="InParanoid" id="A0A1H9EDM8"/>
<organism evidence="1 2">
    <name type="scientific">Neolewinella agarilytica</name>
    <dbReference type="NCBI Taxonomy" id="478744"/>
    <lineage>
        <taxon>Bacteria</taxon>
        <taxon>Pseudomonadati</taxon>
        <taxon>Bacteroidota</taxon>
        <taxon>Saprospiria</taxon>
        <taxon>Saprospirales</taxon>
        <taxon>Lewinellaceae</taxon>
        <taxon>Neolewinella</taxon>
    </lineage>
</organism>
<dbReference type="Proteomes" id="UP000199021">
    <property type="component" value="Unassembled WGS sequence"/>
</dbReference>
<dbReference type="STRING" id="478744.SAMN05444359_10743"/>
<proteinExistence type="predicted"/>
<protein>
    <submittedName>
        <fullName evidence="1">Uncharacterized protein</fullName>
    </submittedName>
</protein>